<feature type="region of interest" description="Disordered" evidence="7">
    <location>
        <begin position="174"/>
        <end position="199"/>
    </location>
</feature>
<dbReference type="GO" id="GO:0005634">
    <property type="term" value="C:nucleus"/>
    <property type="evidence" value="ECO:0007669"/>
    <property type="project" value="UniProtKB-SubCell"/>
</dbReference>
<evidence type="ECO:0000256" key="7">
    <source>
        <dbReference type="SAM" id="MobiDB-lite"/>
    </source>
</evidence>
<evidence type="ECO:0000256" key="6">
    <source>
        <dbReference type="ARBA" id="ARBA00023242"/>
    </source>
</evidence>
<keyword evidence="5" id="KW-0804">Transcription</keyword>
<dbReference type="SMART" id="SM00066">
    <property type="entry name" value="GAL4"/>
    <property type="match status" value="1"/>
</dbReference>
<dbReference type="GO" id="GO:0045944">
    <property type="term" value="P:positive regulation of transcription by RNA polymerase II"/>
    <property type="evidence" value="ECO:0007669"/>
    <property type="project" value="TreeGrafter"/>
</dbReference>
<evidence type="ECO:0000313" key="9">
    <source>
        <dbReference type="EMBL" id="EPE04399.1"/>
    </source>
</evidence>
<dbReference type="GO" id="GO:0008270">
    <property type="term" value="F:zinc ion binding"/>
    <property type="evidence" value="ECO:0007669"/>
    <property type="project" value="InterPro"/>
</dbReference>
<dbReference type="GO" id="GO:0000981">
    <property type="term" value="F:DNA-binding transcription factor activity, RNA polymerase II-specific"/>
    <property type="evidence" value="ECO:0007669"/>
    <property type="project" value="InterPro"/>
</dbReference>
<reference evidence="9 10" key="1">
    <citation type="journal article" date="2013" name="BMC Genomics">
        <title>The genome and transcriptome of the pine saprophyte Ophiostoma piceae, and a comparison with the bark beetle-associated pine pathogen Grosmannia clavigera.</title>
        <authorList>
            <person name="Haridas S."/>
            <person name="Wang Y."/>
            <person name="Lim L."/>
            <person name="Massoumi Alamouti S."/>
            <person name="Jackman S."/>
            <person name="Docking R."/>
            <person name="Robertson G."/>
            <person name="Birol I."/>
            <person name="Bohlmann J."/>
            <person name="Breuil C."/>
        </authorList>
    </citation>
    <scope>NUCLEOTIDE SEQUENCE [LARGE SCALE GENOMIC DNA]</scope>
    <source>
        <strain evidence="9 10">UAMH 11346</strain>
    </source>
</reference>
<dbReference type="OrthoDB" id="3266505at2759"/>
<dbReference type="Gene3D" id="4.10.240.10">
    <property type="entry name" value="Zn(2)-C6 fungal-type DNA-binding domain"/>
    <property type="match status" value="1"/>
</dbReference>
<dbReference type="PROSITE" id="PS00463">
    <property type="entry name" value="ZN2_CY6_FUNGAL_1"/>
    <property type="match status" value="1"/>
</dbReference>
<evidence type="ECO:0000256" key="3">
    <source>
        <dbReference type="ARBA" id="ARBA00023015"/>
    </source>
</evidence>
<dbReference type="HOGENOM" id="CLU_006926_3_1_1"/>
<dbReference type="Proteomes" id="UP000016923">
    <property type="component" value="Unassembled WGS sequence"/>
</dbReference>
<feature type="region of interest" description="Disordered" evidence="7">
    <location>
        <begin position="90"/>
        <end position="140"/>
    </location>
</feature>
<keyword evidence="6" id="KW-0539">Nucleus</keyword>
<dbReference type="PANTHER" id="PTHR47540">
    <property type="entry name" value="THIAMINE REPRESSIBLE GENES REGULATORY PROTEIN THI5"/>
    <property type="match status" value="1"/>
</dbReference>
<dbReference type="AlphaFoldDB" id="S3BT04"/>
<feature type="domain" description="Zn(2)-C6 fungal-type" evidence="8">
    <location>
        <begin position="36"/>
        <end position="65"/>
    </location>
</feature>
<dbReference type="InterPro" id="IPR007219">
    <property type="entry name" value="XnlR_reg_dom"/>
</dbReference>
<dbReference type="PANTHER" id="PTHR47540:SF6">
    <property type="entry name" value="ZN(II)2CYS6 TRANSCRIPTION FACTOR (EUROFUNG)"/>
    <property type="match status" value="1"/>
</dbReference>
<evidence type="ECO:0000259" key="8">
    <source>
        <dbReference type="PROSITE" id="PS50048"/>
    </source>
</evidence>
<dbReference type="InterPro" id="IPR001138">
    <property type="entry name" value="Zn2Cys6_DnaBD"/>
</dbReference>
<name>S3BT04_OPHP1</name>
<dbReference type="GO" id="GO:0043565">
    <property type="term" value="F:sequence-specific DNA binding"/>
    <property type="evidence" value="ECO:0007669"/>
    <property type="project" value="TreeGrafter"/>
</dbReference>
<evidence type="ECO:0000256" key="4">
    <source>
        <dbReference type="ARBA" id="ARBA00023125"/>
    </source>
</evidence>
<dbReference type="CDD" id="cd00067">
    <property type="entry name" value="GAL4"/>
    <property type="match status" value="1"/>
</dbReference>
<dbReference type="PROSITE" id="PS50048">
    <property type="entry name" value="ZN2_CY6_FUNGAL_2"/>
    <property type="match status" value="1"/>
</dbReference>
<keyword evidence="2" id="KW-0479">Metal-binding</keyword>
<dbReference type="InterPro" id="IPR036864">
    <property type="entry name" value="Zn2-C6_fun-type_DNA-bd_sf"/>
</dbReference>
<accession>S3BT04</accession>
<dbReference type="EMBL" id="KE148161">
    <property type="protein sequence ID" value="EPE04399.1"/>
    <property type="molecule type" value="Genomic_DNA"/>
</dbReference>
<dbReference type="VEuPathDB" id="FungiDB:F503_01403"/>
<feature type="region of interest" description="Disordered" evidence="7">
    <location>
        <begin position="1"/>
        <end position="30"/>
    </location>
</feature>
<dbReference type="Pfam" id="PF04082">
    <property type="entry name" value="Fungal_trans"/>
    <property type="match status" value="1"/>
</dbReference>
<protein>
    <submittedName>
        <fullName evidence="9">Zn 2cys6 transcription factor</fullName>
    </submittedName>
</protein>
<feature type="compositionally biased region" description="Polar residues" evidence="7">
    <location>
        <begin position="128"/>
        <end position="140"/>
    </location>
</feature>
<feature type="compositionally biased region" description="Low complexity" evidence="7">
    <location>
        <begin position="112"/>
        <end position="127"/>
    </location>
</feature>
<dbReference type="STRING" id="1262450.S3BT04"/>
<feature type="compositionally biased region" description="Basic and acidic residues" evidence="7">
    <location>
        <begin position="1"/>
        <end position="12"/>
    </location>
</feature>
<keyword evidence="4" id="KW-0238">DNA-binding</keyword>
<sequence length="765" mass="84916">MPAEPELRRTAPDRPPGTTNTSTASGRRVAKRSFNACERCRKQKIRCSGWYPCDTCSRRSVACRFNDGDQKVTVTKGYIEELQRKAAAAEHATLSDGNRTHSATDTDNTVLSSSPPQRRPPMQSSNSNTNLDPASQEVTDTPQELEYGHNRAPRNTDPSTGNATYVDTARAATADTTEDIEDVGSPRSESGAAATLTNPLSTGPSTFVTSDEGITLYMGTSSDWSFTRRILSMVHEHLYRTPLPPQDLIFEGNAYDLEWKGSRRGPAPKSPVLPTLDYAIFLINAVKFHCGQVFHLFDEDVFMQHLYAFYEQPEIVPKNEEGELWYVHLLLLLAFGKAFTCKTAQGRRPAGSEFFCKALYDMPDVSSLWPRPIEATEVLCCIALYLQCIDYRQAAYNYIGQAMRIALGQGLHTDMPVDRLGYHTVERARRAWWTVYVLDREMTSLMGLPQSIHDEDVHPQVPSFSGSLQRSTAFRMQINLSRVIANINRTVYGADGQLDRRFLKSTKSALGDIAGVADDLRRQFPMCLDDCVTGVSRTSAHLHLLYHQCIVLATRPLLFCFIKIRLGSAAVCAAKLRASKTVRSLIQMCLDSSFQSIMLLHALQSQGLLETFLPFDLESLFISTSNSIVGRALEAHLLGNVESTLRKAYSLYDEFIAVGNQIALHQKAELLRLSDMLMSLTPDEPVASGIIDPALTISATFSTGQAGQTEDTVASEILTSMSVNTVVDDEAFRRLMTSADVLGMANSIENMDTEWMSQAMFEHNI</sequence>
<dbReference type="Pfam" id="PF00172">
    <property type="entry name" value="Zn_clus"/>
    <property type="match status" value="1"/>
</dbReference>
<proteinExistence type="predicted"/>
<organism evidence="9 10">
    <name type="scientific">Ophiostoma piceae (strain UAMH 11346)</name>
    <name type="common">Sap stain fungus</name>
    <dbReference type="NCBI Taxonomy" id="1262450"/>
    <lineage>
        <taxon>Eukaryota</taxon>
        <taxon>Fungi</taxon>
        <taxon>Dikarya</taxon>
        <taxon>Ascomycota</taxon>
        <taxon>Pezizomycotina</taxon>
        <taxon>Sordariomycetes</taxon>
        <taxon>Sordariomycetidae</taxon>
        <taxon>Ophiostomatales</taxon>
        <taxon>Ophiostomataceae</taxon>
        <taxon>Ophiostoma</taxon>
    </lineage>
</organism>
<keyword evidence="10" id="KW-1185">Reference proteome</keyword>
<evidence type="ECO:0000256" key="2">
    <source>
        <dbReference type="ARBA" id="ARBA00022723"/>
    </source>
</evidence>
<evidence type="ECO:0000256" key="5">
    <source>
        <dbReference type="ARBA" id="ARBA00023163"/>
    </source>
</evidence>
<dbReference type="OMA" id="YLQCIDY"/>
<gene>
    <name evidence="9" type="ORF">F503_01403</name>
</gene>
<dbReference type="CDD" id="cd12148">
    <property type="entry name" value="fungal_TF_MHR"/>
    <property type="match status" value="1"/>
</dbReference>
<keyword evidence="3" id="KW-0805">Transcription regulation</keyword>
<dbReference type="eggNOG" id="ENOG502QTA0">
    <property type="taxonomic scope" value="Eukaryota"/>
</dbReference>
<evidence type="ECO:0000313" key="10">
    <source>
        <dbReference type="Proteomes" id="UP000016923"/>
    </source>
</evidence>
<dbReference type="SUPFAM" id="SSF57701">
    <property type="entry name" value="Zn2/Cys6 DNA-binding domain"/>
    <property type="match status" value="1"/>
</dbReference>
<dbReference type="SMART" id="SM00906">
    <property type="entry name" value="Fungal_trans"/>
    <property type="match status" value="1"/>
</dbReference>
<comment type="subcellular location">
    <subcellularLocation>
        <location evidence="1">Nucleus</location>
    </subcellularLocation>
</comment>
<evidence type="ECO:0000256" key="1">
    <source>
        <dbReference type="ARBA" id="ARBA00004123"/>
    </source>
</evidence>
<dbReference type="GO" id="GO:0006351">
    <property type="term" value="P:DNA-templated transcription"/>
    <property type="evidence" value="ECO:0007669"/>
    <property type="project" value="InterPro"/>
</dbReference>
<dbReference type="InterPro" id="IPR051711">
    <property type="entry name" value="Stress_Response_Reg"/>
</dbReference>